<evidence type="ECO:0000256" key="12">
    <source>
        <dbReference type="ARBA" id="ARBA00032877"/>
    </source>
</evidence>
<dbReference type="EMBL" id="CP096983">
    <property type="protein sequence ID" value="URZ13702.1"/>
    <property type="molecule type" value="Genomic_DNA"/>
</dbReference>
<evidence type="ECO:0000256" key="2">
    <source>
        <dbReference type="ARBA" id="ARBA00009446"/>
    </source>
</evidence>
<name>A0A1S8MA40_9CLOT</name>
<dbReference type="PRINTS" id="PR00417">
    <property type="entry name" value="PRTPISMRASEI"/>
</dbReference>
<proteinExistence type="inferred from homology"/>
<dbReference type="Gene3D" id="3.40.50.140">
    <property type="match status" value="1"/>
</dbReference>
<dbReference type="InterPro" id="IPR000380">
    <property type="entry name" value="Topo_IA"/>
</dbReference>
<dbReference type="InterPro" id="IPR023406">
    <property type="entry name" value="Topo_IA_AS"/>
</dbReference>
<dbReference type="Gene3D" id="1.10.290.10">
    <property type="entry name" value="Topoisomerase I, domain 4"/>
    <property type="match status" value="1"/>
</dbReference>
<dbReference type="InterPro" id="IPR013826">
    <property type="entry name" value="Topo_IA_cen_sub3"/>
</dbReference>
<evidence type="ECO:0000256" key="4">
    <source>
        <dbReference type="ARBA" id="ARBA00022723"/>
    </source>
</evidence>
<dbReference type="KEGG" id="crw:CROST_044680"/>
<organism evidence="15 16">
    <name type="scientific">Clostridium felsineum</name>
    <dbReference type="NCBI Taxonomy" id="36839"/>
    <lineage>
        <taxon>Bacteria</taxon>
        <taxon>Bacillati</taxon>
        <taxon>Bacillota</taxon>
        <taxon>Clostridia</taxon>
        <taxon>Eubacteriales</taxon>
        <taxon>Clostridiaceae</taxon>
        <taxon>Clostridium</taxon>
    </lineage>
</organism>
<evidence type="ECO:0000313" key="15">
    <source>
        <dbReference type="EMBL" id="URZ13702.1"/>
    </source>
</evidence>
<dbReference type="GO" id="GO:0043597">
    <property type="term" value="C:cytoplasmic replication fork"/>
    <property type="evidence" value="ECO:0007669"/>
    <property type="project" value="TreeGrafter"/>
</dbReference>
<evidence type="ECO:0000256" key="5">
    <source>
        <dbReference type="ARBA" id="ARBA00022842"/>
    </source>
</evidence>
<evidence type="ECO:0000256" key="6">
    <source>
        <dbReference type="ARBA" id="ARBA00023029"/>
    </source>
</evidence>
<dbReference type="InterPro" id="IPR006171">
    <property type="entry name" value="TOPRIM_dom"/>
</dbReference>
<comment type="similarity">
    <text evidence="2">Belongs to the type IA topoisomerase family.</text>
</comment>
<keyword evidence="7" id="KW-0238">DNA-binding</keyword>
<keyword evidence="8 15" id="KW-0413">Isomerase</keyword>
<keyword evidence="6" id="KW-0799">Topoisomerase</keyword>
<dbReference type="Pfam" id="PF01131">
    <property type="entry name" value="Topoisom_bac"/>
    <property type="match status" value="1"/>
</dbReference>
<dbReference type="GO" id="GO:0046872">
    <property type="term" value="F:metal ion binding"/>
    <property type="evidence" value="ECO:0007669"/>
    <property type="project" value="UniProtKB-KW"/>
</dbReference>
<protein>
    <recommendedName>
        <fullName evidence="3">DNA topoisomerase</fullName>
        <ecNumber evidence="3">5.6.2.1</ecNumber>
    </recommendedName>
    <alternativeName>
        <fullName evidence="12">Omega-protein</fullName>
    </alternativeName>
    <alternativeName>
        <fullName evidence="11">Relaxing enzyme</fullName>
    </alternativeName>
    <alternativeName>
        <fullName evidence="9">Swivelase</fullName>
    </alternativeName>
    <alternativeName>
        <fullName evidence="10">Untwisting enzyme</fullName>
    </alternativeName>
</protein>
<dbReference type="GO" id="GO:0006265">
    <property type="term" value="P:DNA topological change"/>
    <property type="evidence" value="ECO:0007669"/>
    <property type="project" value="InterPro"/>
</dbReference>
<dbReference type="PROSITE" id="PS52039">
    <property type="entry name" value="TOPO_IA_2"/>
    <property type="match status" value="1"/>
</dbReference>
<keyword evidence="4" id="KW-0479">Metal-binding</keyword>
<dbReference type="CDD" id="cd00186">
    <property type="entry name" value="TOP1Ac"/>
    <property type="match status" value="1"/>
</dbReference>
<evidence type="ECO:0000256" key="3">
    <source>
        <dbReference type="ARBA" id="ARBA00012891"/>
    </source>
</evidence>
<dbReference type="Gene3D" id="2.70.20.10">
    <property type="entry name" value="Topoisomerase I, domain 3"/>
    <property type="match status" value="1"/>
</dbReference>
<evidence type="ECO:0000259" key="13">
    <source>
        <dbReference type="PROSITE" id="PS50880"/>
    </source>
</evidence>
<dbReference type="STRING" id="84029.CROST_21610"/>
<evidence type="ECO:0000259" key="14">
    <source>
        <dbReference type="PROSITE" id="PS52039"/>
    </source>
</evidence>
<evidence type="ECO:0000256" key="8">
    <source>
        <dbReference type="ARBA" id="ARBA00023235"/>
    </source>
</evidence>
<dbReference type="Pfam" id="PF01751">
    <property type="entry name" value="Toprim"/>
    <property type="match status" value="1"/>
</dbReference>
<keyword evidence="16" id="KW-1185">Reference proteome</keyword>
<reference evidence="15 16" key="1">
    <citation type="submission" date="2022-04" db="EMBL/GenBank/DDBJ databases">
        <title>Genome sequence of C. roseum typestrain.</title>
        <authorList>
            <person name="Poehlein A."/>
            <person name="Schoch T."/>
            <person name="Duerre P."/>
            <person name="Daniel R."/>
        </authorList>
    </citation>
    <scope>NUCLEOTIDE SEQUENCE [LARGE SCALE GENOMIC DNA]</scope>
    <source>
        <strain evidence="15 16">DSM 7320</strain>
    </source>
</reference>
<accession>A0A1S8MA40</accession>
<dbReference type="InterPro" id="IPR013824">
    <property type="entry name" value="Topo_IA_cen_sub1"/>
</dbReference>
<dbReference type="PANTHER" id="PTHR11390">
    <property type="entry name" value="PROKARYOTIC DNA TOPOISOMERASE"/>
    <property type="match status" value="1"/>
</dbReference>
<dbReference type="InterPro" id="IPR013497">
    <property type="entry name" value="Topo_IA_cen"/>
</dbReference>
<dbReference type="NCBIfam" id="TIGR01056">
    <property type="entry name" value="topB"/>
    <property type="match status" value="1"/>
</dbReference>
<dbReference type="InterPro" id="IPR023405">
    <property type="entry name" value="Topo_IA_core_domain"/>
</dbReference>
<evidence type="ECO:0000256" key="1">
    <source>
        <dbReference type="ARBA" id="ARBA00000213"/>
    </source>
</evidence>
<dbReference type="PROSITE" id="PS50880">
    <property type="entry name" value="TOPRIM"/>
    <property type="match status" value="1"/>
</dbReference>
<keyword evidence="5" id="KW-0460">Magnesium</keyword>
<evidence type="ECO:0000256" key="7">
    <source>
        <dbReference type="ARBA" id="ARBA00023125"/>
    </source>
</evidence>
<dbReference type="CDD" id="cd03362">
    <property type="entry name" value="TOPRIM_TopoIA_TopoIII"/>
    <property type="match status" value="1"/>
</dbReference>
<dbReference type="SMART" id="SM00437">
    <property type="entry name" value="TOP1Ac"/>
    <property type="match status" value="1"/>
</dbReference>
<dbReference type="GO" id="GO:0003917">
    <property type="term" value="F:DNA topoisomerase type I (single strand cut, ATP-independent) activity"/>
    <property type="evidence" value="ECO:0007669"/>
    <property type="project" value="UniProtKB-EC"/>
</dbReference>
<comment type="catalytic activity">
    <reaction evidence="1">
        <text>ATP-independent breakage of single-stranded DNA, followed by passage and rejoining.</text>
        <dbReference type="EC" id="5.6.2.1"/>
    </reaction>
</comment>
<dbReference type="GO" id="GO:0003677">
    <property type="term" value="F:DNA binding"/>
    <property type="evidence" value="ECO:0007669"/>
    <property type="project" value="UniProtKB-KW"/>
</dbReference>
<gene>
    <name evidence="15" type="primary">topB_3</name>
    <name evidence="15" type="ORF">CROST_044680</name>
</gene>
<dbReference type="PANTHER" id="PTHR11390:SF21">
    <property type="entry name" value="DNA TOPOISOMERASE 3-ALPHA"/>
    <property type="match status" value="1"/>
</dbReference>
<dbReference type="SMART" id="SM00436">
    <property type="entry name" value="TOP1Bc"/>
    <property type="match status" value="1"/>
</dbReference>
<evidence type="ECO:0000256" key="10">
    <source>
        <dbReference type="ARBA" id="ARBA00031985"/>
    </source>
</evidence>
<evidence type="ECO:0000313" key="16">
    <source>
        <dbReference type="Proteomes" id="UP000190951"/>
    </source>
</evidence>
<dbReference type="InterPro" id="IPR003601">
    <property type="entry name" value="Topo_IA_2"/>
</dbReference>
<dbReference type="PROSITE" id="PS00396">
    <property type="entry name" value="TOPO_IA_1"/>
    <property type="match status" value="1"/>
</dbReference>
<dbReference type="GO" id="GO:0006310">
    <property type="term" value="P:DNA recombination"/>
    <property type="evidence" value="ECO:0007669"/>
    <property type="project" value="TreeGrafter"/>
</dbReference>
<dbReference type="InterPro" id="IPR005738">
    <property type="entry name" value="TopoIII"/>
</dbReference>
<dbReference type="NCBIfam" id="NF005829">
    <property type="entry name" value="PRK07726.1"/>
    <property type="match status" value="1"/>
</dbReference>
<dbReference type="InterPro" id="IPR013825">
    <property type="entry name" value="Topo_IA_cen_sub2"/>
</dbReference>
<sequence length="709" mass="81480">MGKILVISEKPSVGRDIANVLGCKTRGDGCLVGAKYIVTWAVGHLVTLWEPEEYNSIYKKWRFDTLPIIPEIMKIKPISTTKKQFDIIKKLMNDNNIESLICATDAGREGELIFRYTYEAAECKKPFSRLWISSMTDEAIKEGFSAIKSGKEYDNLYYSAKSRSEADWLVGMNASRAYTLKYNVLLSVGRVQTPTLAIIVNRQKEIDDFKPKDYWEVVSKYEDFKGTWFNKETKESKIMDKKNADELATKILGQTGKVVSIENKKKKQIPPLLYDLTELQRDCNKKFGFSAQKTLDLVQSLYEKRKMVTYPRTDSRYLSHDMVGKIKKTIGKLNIEPYTKYVGEILKNQKLTMGKRIIDDSKVTDHHAIIPTDVKPNLNTLTKDELKVYDAIVKRFICVFYPNYEYTITKIVTEVMDEHFLTQGKTILKLGWMELYKQDKKDKEEDSEESDELPKLKKNESVKVTDSEIKAKKTKAPSSYTEASLLSAMENAGRFVEDEELKEQLKDGGLGTPATRAAIIERLIQVGYIERKGKSLHPTDKGMKLIEIVPYELRSPETTGKWEKGLSSIAKGKMGSERFMQSIKRYVRYIIQEAVKVNRSIIFENNNSKFPDKNKKLQESFGECPLCKRGKVYENTKAFYCSEWKGGCKFTTWKDSLKNYGIQIDKELEKKLLKERTLYNVFGVEPKSGEKTVYTLKMNNYGAVIVKVQ</sequence>
<dbReference type="Gene3D" id="1.10.460.10">
    <property type="entry name" value="Topoisomerase I, domain 2"/>
    <property type="match status" value="1"/>
</dbReference>
<dbReference type="AlphaFoldDB" id="A0A1S8MA40"/>
<dbReference type="EC" id="5.6.2.1" evidence="3"/>
<dbReference type="InterPro" id="IPR034144">
    <property type="entry name" value="TOPRIM_TopoIII"/>
</dbReference>
<dbReference type="SUPFAM" id="SSF56712">
    <property type="entry name" value="Prokaryotic type I DNA topoisomerase"/>
    <property type="match status" value="1"/>
</dbReference>
<evidence type="ECO:0000256" key="11">
    <source>
        <dbReference type="ARBA" id="ARBA00032235"/>
    </source>
</evidence>
<feature type="domain" description="Topo IA-type catalytic" evidence="14">
    <location>
        <begin position="153"/>
        <end position="591"/>
    </location>
</feature>
<feature type="domain" description="Toprim" evidence="13">
    <location>
        <begin position="3"/>
        <end position="136"/>
    </location>
</feature>
<dbReference type="GO" id="GO:0006281">
    <property type="term" value="P:DNA repair"/>
    <property type="evidence" value="ECO:0007669"/>
    <property type="project" value="TreeGrafter"/>
</dbReference>
<dbReference type="Proteomes" id="UP000190951">
    <property type="component" value="Chromosome"/>
</dbReference>
<dbReference type="SMART" id="SM00493">
    <property type="entry name" value="TOPRIM"/>
    <property type="match status" value="1"/>
</dbReference>
<dbReference type="RefSeq" id="WP_077833625.1">
    <property type="nucleotide sequence ID" value="NZ_CP096983.1"/>
</dbReference>
<dbReference type="InterPro" id="IPR003602">
    <property type="entry name" value="Topo_IA_DNA-bd_dom"/>
</dbReference>
<evidence type="ECO:0000256" key="9">
    <source>
        <dbReference type="ARBA" id="ARBA00030003"/>
    </source>
</evidence>